<evidence type="ECO:0000313" key="2">
    <source>
        <dbReference type="Proteomes" id="UP000719412"/>
    </source>
</evidence>
<gene>
    <name evidence="1" type="ORF">GEV33_009152</name>
</gene>
<dbReference type="Proteomes" id="UP000719412">
    <property type="component" value="Unassembled WGS sequence"/>
</dbReference>
<sequence>MEMGMVLARTGAVLGREYSLKGKSSKLTHFGGVVCNVLVLNGTVFCSISTPNGNCDDGRHYYREHCDQYSITEAQESGVSVCTNRETRPLRVGVRAADMQPPPLRLIIQLRNYSIKTAPAIVPVFALISWHTSSHPNVPLSAAGLIRALREPSPDKGNLKT</sequence>
<dbReference type="AlphaFoldDB" id="A0A8J6L8Q8"/>
<organism evidence="1 2">
    <name type="scientific">Tenebrio molitor</name>
    <name type="common">Yellow mealworm beetle</name>
    <dbReference type="NCBI Taxonomy" id="7067"/>
    <lineage>
        <taxon>Eukaryota</taxon>
        <taxon>Metazoa</taxon>
        <taxon>Ecdysozoa</taxon>
        <taxon>Arthropoda</taxon>
        <taxon>Hexapoda</taxon>
        <taxon>Insecta</taxon>
        <taxon>Pterygota</taxon>
        <taxon>Neoptera</taxon>
        <taxon>Endopterygota</taxon>
        <taxon>Coleoptera</taxon>
        <taxon>Polyphaga</taxon>
        <taxon>Cucujiformia</taxon>
        <taxon>Tenebrionidae</taxon>
        <taxon>Tenebrio</taxon>
    </lineage>
</organism>
<dbReference type="EMBL" id="JABDTM020025078">
    <property type="protein sequence ID" value="KAH0813639.1"/>
    <property type="molecule type" value="Genomic_DNA"/>
</dbReference>
<reference evidence="1" key="2">
    <citation type="submission" date="2021-08" db="EMBL/GenBank/DDBJ databases">
        <authorList>
            <person name="Eriksson T."/>
        </authorList>
    </citation>
    <scope>NUCLEOTIDE SEQUENCE</scope>
    <source>
        <strain evidence="1">Stoneville</strain>
        <tissue evidence="1">Whole head</tissue>
    </source>
</reference>
<accession>A0A8J6L8Q8</accession>
<proteinExistence type="predicted"/>
<keyword evidence="2" id="KW-1185">Reference proteome</keyword>
<reference evidence="1" key="1">
    <citation type="journal article" date="2020" name="J Insects Food Feed">
        <title>The yellow mealworm (Tenebrio molitor) genome: a resource for the emerging insects as food and feed industry.</title>
        <authorList>
            <person name="Eriksson T."/>
            <person name="Andere A."/>
            <person name="Kelstrup H."/>
            <person name="Emery V."/>
            <person name="Picard C."/>
        </authorList>
    </citation>
    <scope>NUCLEOTIDE SEQUENCE</scope>
    <source>
        <strain evidence="1">Stoneville</strain>
        <tissue evidence="1">Whole head</tissue>
    </source>
</reference>
<comment type="caution">
    <text evidence="1">The sequence shown here is derived from an EMBL/GenBank/DDBJ whole genome shotgun (WGS) entry which is preliminary data.</text>
</comment>
<name>A0A8J6L8Q8_TENMO</name>
<protein>
    <submittedName>
        <fullName evidence="1">Uncharacterized protein</fullName>
    </submittedName>
</protein>
<evidence type="ECO:0000313" key="1">
    <source>
        <dbReference type="EMBL" id="KAH0813639.1"/>
    </source>
</evidence>